<organism evidence="4 5">
    <name type="scientific">Planktothrix tepida PCC 9214</name>
    <dbReference type="NCBI Taxonomy" id="671072"/>
    <lineage>
        <taxon>Bacteria</taxon>
        <taxon>Bacillati</taxon>
        <taxon>Cyanobacteriota</taxon>
        <taxon>Cyanophyceae</taxon>
        <taxon>Oscillatoriophycideae</taxon>
        <taxon>Oscillatoriales</taxon>
        <taxon>Microcoleaceae</taxon>
        <taxon>Planktothrix</taxon>
    </lineage>
</organism>
<protein>
    <recommendedName>
        <fullName evidence="3">Peptidase C1A papain C-terminal domain-containing protein</fullName>
    </recommendedName>
</protein>
<dbReference type="RefSeq" id="WP_072717246.1">
    <property type="nucleotide sequence ID" value="NZ_LN889764.1"/>
</dbReference>
<dbReference type="STRING" id="671072.PL921480244"/>
<sequence>MSIQNPISKNIKKDFQDKIRLKLENHQEAQTLEIKNQSSNDPLPNDIIAIIDPLIQLVIKQISEIGIHGQLNYEQAIPHVIELINSFLAEPLLDEDPENHPQQPQFLDNYDMNTKFFLEFLRGRKERAGEIDVMLIYKSLSTIERKRLNYSIFITLDKIEWMIDKIEAKTSEGEKNKWDNLKAKIKDIKTKALSDFSNGKNKNSRDRSNQDENQFDFFPKKNQTTILKKCPDGEPNQLSDQDHQLSVPLLTEFKNSIDKYEQSYTSVYFCLPEFVDLSYWCSPVRNQEPLSSCTACSAIALVEYFQNKIYGEYTNASVLFLYKVTRKLMHRQGDVGASIRETMKAMVLFGIPPEEYWPYEPSKIDEEPSGFCYSYGQIYQTIKYFRLDTPGLPATHLLAQIKMTLVAGLPSMFGLTIYSSIYEEANYKKGYIPIPHSKDNVQGGHAVVAVGYDDTKIIGTSVGALLIRNSWGTNWGEQGYGWLPYDYILKGLTSDWWSLIKAEWFETKNFGLGLDDWKHNDTSSPGDENRGNSSSTTPPPTPPPKPTR</sequence>
<feature type="region of interest" description="Disordered" evidence="2">
    <location>
        <begin position="517"/>
        <end position="548"/>
    </location>
</feature>
<evidence type="ECO:0000313" key="4">
    <source>
        <dbReference type="EMBL" id="CUR36134.1"/>
    </source>
</evidence>
<dbReference type="PROSITE" id="PS00639">
    <property type="entry name" value="THIOL_PROTEASE_HIS"/>
    <property type="match status" value="1"/>
</dbReference>
<dbReference type="InterPro" id="IPR038765">
    <property type="entry name" value="Papain-like_cys_pep_sf"/>
</dbReference>
<dbReference type="InterPro" id="IPR013128">
    <property type="entry name" value="Peptidase_C1A"/>
</dbReference>
<proteinExistence type="inferred from homology"/>
<dbReference type="Proteomes" id="UP000184315">
    <property type="component" value="Unassembled WGS sequence"/>
</dbReference>
<dbReference type="SMART" id="SM00645">
    <property type="entry name" value="Pept_C1"/>
    <property type="match status" value="1"/>
</dbReference>
<keyword evidence="5" id="KW-1185">Reference proteome</keyword>
<dbReference type="CDD" id="cd02619">
    <property type="entry name" value="Peptidase_C1"/>
    <property type="match status" value="1"/>
</dbReference>
<dbReference type="GO" id="GO:0006508">
    <property type="term" value="P:proteolysis"/>
    <property type="evidence" value="ECO:0007669"/>
    <property type="project" value="InterPro"/>
</dbReference>
<evidence type="ECO:0000259" key="3">
    <source>
        <dbReference type="SMART" id="SM00645"/>
    </source>
</evidence>
<gene>
    <name evidence="4" type="ORF">PL921480244</name>
</gene>
<feature type="domain" description="Peptidase C1A papain C-terminal" evidence="3">
    <location>
        <begin position="271"/>
        <end position="496"/>
    </location>
</feature>
<evidence type="ECO:0000313" key="5">
    <source>
        <dbReference type="Proteomes" id="UP000184315"/>
    </source>
</evidence>
<feature type="compositionally biased region" description="Pro residues" evidence="2">
    <location>
        <begin position="537"/>
        <end position="548"/>
    </location>
</feature>
<dbReference type="AlphaFoldDB" id="A0A1J1LV68"/>
<evidence type="ECO:0000256" key="1">
    <source>
        <dbReference type="ARBA" id="ARBA00008455"/>
    </source>
</evidence>
<dbReference type="Pfam" id="PF00112">
    <property type="entry name" value="Peptidase_C1"/>
    <property type="match status" value="1"/>
</dbReference>
<dbReference type="PANTHER" id="PTHR12411">
    <property type="entry name" value="CYSTEINE PROTEASE FAMILY C1-RELATED"/>
    <property type="match status" value="1"/>
</dbReference>
<feature type="region of interest" description="Disordered" evidence="2">
    <location>
        <begin position="196"/>
        <end position="215"/>
    </location>
</feature>
<reference evidence="5" key="1">
    <citation type="submission" date="2015-10" db="EMBL/GenBank/DDBJ databases">
        <authorList>
            <person name="Regsiter A."/>
            <person name="william w."/>
        </authorList>
    </citation>
    <scope>NUCLEOTIDE SEQUENCE [LARGE SCALE GENOMIC DNA]</scope>
</reference>
<name>A0A1J1LV68_9CYAN</name>
<dbReference type="InterPro" id="IPR025660">
    <property type="entry name" value="Pept_his_AS"/>
</dbReference>
<dbReference type="GO" id="GO:0008234">
    <property type="term" value="F:cysteine-type peptidase activity"/>
    <property type="evidence" value="ECO:0007669"/>
    <property type="project" value="InterPro"/>
</dbReference>
<accession>A0A1J1LV68</accession>
<dbReference type="EMBL" id="CZDF01000188">
    <property type="protein sequence ID" value="CUR36134.1"/>
    <property type="molecule type" value="Genomic_DNA"/>
</dbReference>
<dbReference type="InterPro" id="IPR000668">
    <property type="entry name" value="Peptidase_C1A_C"/>
</dbReference>
<comment type="similarity">
    <text evidence="1">Belongs to the peptidase C1 family.</text>
</comment>
<dbReference type="Gene3D" id="3.90.70.10">
    <property type="entry name" value="Cysteine proteinases"/>
    <property type="match status" value="1"/>
</dbReference>
<evidence type="ECO:0000256" key="2">
    <source>
        <dbReference type="SAM" id="MobiDB-lite"/>
    </source>
</evidence>
<dbReference type="SUPFAM" id="SSF54001">
    <property type="entry name" value="Cysteine proteinases"/>
    <property type="match status" value="1"/>
</dbReference>